<gene>
    <name evidence="1" type="primary">ORP1C</name>
    <name evidence="1" type="ORF">KSP39_PZI017851</name>
</gene>
<evidence type="ECO:0000313" key="1">
    <source>
        <dbReference type="EMBL" id="KAK8928894.1"/>
    </source>
</evidence>
<name>A0AAP0B5M4_9ASPA</name>
<accession>A0AAP0B5M4</accession>
<reference evidence="1 2" key="1">
    <citation type="journal article" date="2022" name="Nat. Plants">
        <title>Genomes of leafy and leafless Platanthera orchids illuminate the evolution of mycoheterotrophy.</title>
        <authorList>
            <person name="Li M.H."/>
            <person name="Liu K.W."/>
            <person name="Li Z."/>
            <person name="Lu H.C."/>
            <person name="Ye Q.L."/>
            <person name="Zhang D."/>
            <person name="Wang J.Y."/>
            <person name="Li Y.F."/>
            <person name="Zhong Z.M."/>
            <person name="Liu X."/>
            <person name="Yu X."/>
            <person name="Liu D.K."/>
            <person name="Tu X.D."/>
            <person name="Liu B."/>
            <person name="Hao Y."/>
            <person name="Liao X.Y."/>
            <person name="Jiang Y.T."/>
            <person name="Sun W.H."/>
            <person name="Chen J."/>
            <person name="Chen Y.Q."/>
            <person name="Ai Y."/>
            <person name="Zhai J.W."/>
            <person name="Wu S.S."/>
            <person name="Zhou Z."/>
            <person name="Hsiao Y.Y."/>
            <person name="Wu W.L."/>
            <person name="Chen Y.Y."/>
            <person name="Lin Y.F."/>
            <person name="Hsu J.L."/>
            <person name="Li C.Y."/>
            <person name="Wang Z.W."/>
            <person name="Zhao X."/>
            <person name="Zhong W.Y."/>
            <person name="Ma X.K."/>
            <person name="Ma L."/>
            <person name="Huang J."/>
            <person name="Chen G.Z."/>
            <person name="Huang M.Z."/>
            <person name="Huang L."/>
            <person name="Peng D.H."/>
            <person name="Luo Y.B."/>
            <person name="Zou S.Q."/>
            <person name="Chen S.P."/>
            <person name="Lan S."/>
            <person name="Tsai W.C."/>
            <person name="Van de Peer Y."/>
            <person name="Liu Z.J."/>
        </authorList>
    </citation>
    <scope>NUCLEOTIDE SEQUENCE [LARGE SCALE GENOMIC DNA]</scope>
    <source>
        <strain evidence="1">Lor287</strain>
    </source>
</reference>
<dbReference type="SUPFAM" id="SSF144000">
    <property type="entry name" value="Oxysterol-binding protein-like"/>
    <property type="match status" value="1"/>
</dbReference>
<keyword evidence="2" id="KW-1185">Reference proteome</keyword>
<comment type="caution">
    <text evidence="1">The sequence shown here is derived from an EMBL/GenBank/DDBJ whole genome shotgun (WGS) entry which is preliminary data.</text>
</comment>
<proteinExistence type="predicted"/>
<dbReference type="EMBL" id="JBBWWQ010000015">
    <property type="protein sequence ID" value="KAK8928894.1"/>
    <property type="molecule type" value="Genomic_DNA"/>
</dbReference>
<dbReference type="AlphaFoldDB" id="A0AAP0B5M4"/>
<organism evidence="1 2">
    <name type="scientific">Platanthera zijinensis</name>
    <dbReference type="NCBI Taxonomy" id="2320716"/>
    <lineage>
        <taxon>Eukaryota</taxon>
        <taxon>Viridiplantae</taxon>
        <taxon>Streptophyta</taxon>
        <taxon>Embryophyta</taxon>
        <taxon>Tracheophyta</taxon>
        <taxon>Spermatophyta</taxon>
        <taxon>Magnoliopsida</taxon>
        <taxon>Liliopsida</taxon>
        <taxon>Asparagales</taxon>
        <taxon>Orchidaceae</taxon>
        <taxon>Orchidoideae</taxon>
        <taxon>Orchideae</taxon>
        <taxon>Orchidinae</taxon>
        <taxon>Platanthera</taxon>
    </lineage>
</organism>
<evidence type="ECO:0000313" key="2">
    <source>
        <dbReference type="Proteomes" id="UP001418222"/>
    </source>
</evidence>
<protein>
    <submittedName>
        <fullName evidence="1">Oxysterol-binding protein-related protein 1C</fullName>
    </submittedName>
</protein>
<sequence>MEKHRRDALYSGIKTAIDSLFSLSNSVVHPRDFRLHVQVHGIVQNRSGKTMATLFGKWDDSMHYVNGDPSAKGKGARTLSQAQLLWNRSKPPKHST</sequence>
<dbReference type="Proteomes" id="UP001418222">
    <property type="component" value="Unassembled WGS sequence"/>
</dbReference>
<dbReference type="InterPro" id="IPR037239">
    <property type="entry name" value="OSBP_sf"/>
</dbReference>